<evidence type="ECO:0000313" key="2">
    <source>
        <dbReference type="EMBL" id="KAF9452550.1"/>
    </source>
</evidence>
<evidence type="ECO:0000259" key="1">
    <source>
        <dbReference type="Pfam" id="PF16035"/>
    </source>
</evidence>
<reference evidence="2" key="1">
    <citation type="submission" date="2020-11" db="EMBL/GenBank/DDBJ databases">
        <authorList>
            <consortium name="DOE Joint Genome Institute"/>
            <person name="Ahrendt S."/>
            <person name="Riley R."/>
            <person name="Andreopoulos W."/>
            <person name="Labutti K."/>
            <person name="Pangilinan J."/>
            <person name="Ruiz-Duenas F.J."/>
            <person name="Barrasa J.M."/>
            <person name="Sanchez-Garcia M."/>
            <person name="Camarero S."/>
            <person name="Miyauchi S."/>
            <person name="Serrano A."/>
            <person name="Linde D."/>
            <person name="Babiker R."/>
            <person name="Drula E."/>
            <person name="Ayuso-Fernandez I."/>
            <person name="Pacheco R."/>
            <person name="Padilla G."/>
            <person name="Ferreira P."/>
            <person name="Barriuso J."/>
            <person name="Kellner H."/>
            <person name="Castanera R."/>
            <person name="Alfaro M."/>
            <person name="Ramirez L."/>
            <person name="Pisabarro A.G."/>
            <person name="Kuo A."/>
            <person name="Tritt A."/>
            <person name="Lipzen A."/>
            <person name="He G."/>
            <person name="Yan M."/>
            <person name="Ng V."/>
            <person name="Cullen D."/>
            <person name="Martin F."/>
            <person name="Rosso M.-N."/>
            <person name="Henrissat B."/>
            <person name="Hibbett D."/>
            <person name="Martinez A.T."/>
            <person name="Grigoriev I.V."/>
        </authorList>
    </citation>
    <scope>NUCLEOTIDE SEQUENCE</scope>
    <source>
        <strain evidence="2">MF-IS2</strain>
    </source>
</reference>
<sequence length="279" mass="30671">MSLLLPLVRLVANASCRVSRLAPSRAYSSSSVRQSTRVSRLLWGSTIATACLGLSASTIYSDTNTEPAARTEESEDKVVDPATSIAFPKILKVPATVPIPPLTLVGLGVRTVSFIGIKVYSVGLYADLENPNLRIPRDLSPEQKVEHIIKNTACVVRIVPTRSTGYTHLRDAFTRSLNARLVKAKQNGELTEEQVIQEGSPIRKLSGLFPNSPLRKHTPLDIFLTAPQPGKFRALIFRDLGSVESDWMATNFVLHYVSPDCPSPALKECIMKNMLDFEK</sequence>
<dbReference type="Pfam" id="PF16035">
    <property type="entry name" value="Chalcone_2"/>
    <property type="match status" value="2"/>
</dbReference>
<dbReference type="Gene3D" id="3.50.70.10">
    <property type="match status" value="1"/>
</dbReference>
<dbReference type="EMBL" id="MU151070">
    <property type="protein sequence ID" value="KAF9452550.1"/>
    <property type="molecule type" value="Genomic_DNA"/>
</dbReference>
<feature type="domain" description="Chalcone isomerase" evidence="1">
    <location>
        <begin position="102"/>
        <end position="128"/>
    </location>
</feature>
<accession>A0A9P5XKR2</accession>
<dbReference type="OrthoDB" id="18193at2759"/>
<evidence type="ECO:0000313" key="3">
    <source>
        <dbReference type="Proteomes" id="UP000807342"/>
    </source>
</evidence>
<dbReference type="GO" id="GO:0016872">
    <property type="term" value="F:intramolecular lyase activity"/>
    <property type="evidence" value="ECO:0007669"/>
    <property type="project" value="InterPro"/>
</dbReference>
<organism evidence="2 3">
    <name type="scientific">Macrolepiota fuliginosa MF-IS2</name>
    <dbReference type="NCBI Taxonomy" id="1400762"/>
    <lineage>
        <taxon>Eukaryota</taxon>
        <taxon>Fungi</taxon>
        <taxon>Dikarya</taxon>
        <taxon>Basidiomycota</taxon>
        <taxon>Agaricomycotina</taxon>
        <taxon>Agaricomycetes</taxon>
        <taxon>Agaricomycetidae</taxon>
        <taxon>Agaricales</taxon>
        <taxon>Agaricineae</taxon>
        <taxon>Agaricaceae</taxon>
        <taxon>Macrolepiota</taxon>
    </lineage>
</organism>
<keyword evidence="3" id="KW-1185">Reference proteome</keyword>
<dbReference type="InterPro" id="IPR016088">
    <property type="entry name" value="Chalcone_isomerase_3-sand"/>
</dbReference>
<dbReference type="PANTHER" id="PTHR47284:SF3">
    <property type="entry name" value="FATTY-ACID-BINDING PROTEIN 2"/>
    <property type="match status" value="1"/>
</dbReference>
<dbReference type="SUPFAM" id="SSF54626">
    <property type="entry name" value="Chalcone isomerase"/>
    <property type="match status" value="1"/>
</dbReference>
<dbReference type="AlphaFoldDB" id="A0A9P5XKR2"/>
<dbReference type="InterPro" id="IPR036298">
    <property type="entry name" value="Chalcone_isomerase_sf"/>
</dbReference>
<dbReference type="PANTHER" id="PTHR47284">
    <property type="entry name" value="FATTY-ACID-BINDING PROTEIN 2"/>
    <property type="match status" value="1"/>
</dbReference>
<comment type="caution">
    <text evidence="2">The sequence shown here is derived from an EMBL/GenBank/DDBJ whole genome shotgun (WGS) entry which is preliminary data.</text>
</comment>
<name>A0A9P5XKR2_9AGAR</name>
<protein>
    <recommendedName>
        <fullName evidence="1">Chalcone isomerase domain-containing protein</fullName>
    </recommendedName>
</protein>
<dbReference type="Proteomes" id="UP000807342">
    <property type="component" value="Unassembled WGS sequence"/>
</dbReference>
<gene>
    <name evidence="2" type="ORF">P691DRAFT_721626</name>
</gene>
<dbReference type="InterPro" id="IPR016087">
    <property type="entry name" value="Chalcone_isomerase"/>
</dbReference>
<proteinExistence type="predicted"/>
<feature type="domain" description="Chalcone isomerase" evidence="1">
    <location>
        <begin position="145"/>
        <end position="268"/>
    </location>
</feature>